<protein>
    <recommendedName>
        <fullName evidence="3">DNA-binding protein</fullName>
    </recommendedName>
</protein>
<dbReference type="Proteomes" id="UP000785613">
    <property type="component" value="Unassembled WGS sequence"/>
</dbReference>
<keyword evidence="2" id="KW-1185">Reference proteome</keyword>
<comment type="caution">
    <text evidence="1">The sequence shown here is derived from an EMBL/GenBank/DDBJ whole genome shotgun (WGS) entry which is preliminary data.</text>
</comment>
<dbReference type="RefSeq" id="WP_167220723.1">
    <property type="nucleotide sequence ID" value="NZ_VUYU01000001.1"/>
</dbReference>
<gene>
    <name evidence="1" type="ORF">F0185_00820</name>
</gene>
<evidence type="ECO:0000313" key="2">
    <source>
        <dbReference type="Proteomes" id="UP000785613"/>
    </source>
</evidence>
<evidence type="ECO:0000313" key="1">
    <source>
        <dbReference type="EMBL" id="NHZ32140.1"/>
    </source>
</evidence>
<name>A0ABX0LHA7_9BURK</name>
<accession>A0ABX0LHA7</accession>
<evidence type="ECO:0008006" key="3">
    <source>
        <dbReference type="Google" id="ProtNLM"/>
    </source>
</evidence>
<reference evidence="1 2" key="1">
    <citation type="submission" date="2019-09" db="EMBL/GenBank/DDBJ databases">
        <title>Taxonomy of Antarctic Massilia spp.: description of Massilia rubra sp. nov., Massilia aquatica sp. nov., Massilia mucilaginosa sp. nov., Massilia frigida sp. nov. isolated from streams, lakes and regoliths.</title>
        <authorList>
            <person name="Holochova P."/>
            <person name="Sedlacek I."/>
            <person name="Kralova S."/>
            <person name="Maslanova I."/>
            <person name="Busse H.-J."/>
            <person name="Stankova E."/>
            <person name="Vrbovska V."/>
            <person name="Kovarovic V."/>
            <person name="Bartak M."/>
            <person name="Svec P."/>
            <person name="Pantucek R."/>
        </authorList>
    </citation>
    <scope>NUCLEOTIDE SEQUENCE [LARGE SCALE GENOMIC DNA]</scope>
    <source>
        <strain evidence="1 2">CCM 8692</strain>
    </source>
</reference>
<proteinExistence type="predicted"/>
<organism evidence="1 2">
    <name type="scientific">Massilia rubra</name>
    <dbReference type="NCBI Taxonomy" id="2607910"/>
    <lineage>
        <taxon>Bacteria</taxon>
        <taxon>Pseudomonadati</taxon>
        <taxon>Pseudomonadota</taxon>
        <taxon>Betaproteobacteria</taxon>
        <taxon>Burkholderiales</taxon>
        <taxon>Oxalobacteraceae</taxon>
        <taxon>Telluria group</taxon>
        <taxon>Massilia</taxon>
    </lineage>
</organism>
<sequence length="140" mass="15303">MKELLKRPADNDAFMRNMASQEQARRADLAGSGELIAARDLADRLTLSPQAVSKALKAGRMFALECGGGRFLYPAFYSDETMSRRDLETVTRALGDIPASSKWQFFTTPKASLSGLTALQALQQGELRAVLITAAGFMER</sequence>
<dbReference type="EMBL" id="VUYU01000001">
    <property type="protein sequence ID" value="NHZ32140.1"/>
    <property type="molecule type" value="Genomic_DNA"/>
</dbReference>